<dbReference type="AlphaFoldDB" id="A0A2U3APR1"/>
<proteinExistence type="predicted"/>
<dbReference type="InterPro" id="IPR025368">
    <property type="entry name" value="DUF4272"/>
</dbReference>
<dbReference type="EMBL" id="QFVR01000003">
    <property type="protein sequence ID" value="PWI26445.1"/>
    <property type="molecule type" value="Genomic_DNA"/>
</dbReference>
<dbReference type="Pfam" id="PF14094">
    <property type="entry name" value="DUF4272"/>
    <property type="match status" value="1"/>
</dbReference>
<accession>A0A2U3APR1</accession>
<evidence type="ECO:0008006" key="3">
    <source>
        <dbReference type="Google" id="ProtNLM"/>
    </source>
</evidence>
<dbReference type="OrthoDB" id="4399984at2"/>
<dbReference type="Proteomes" id="UP000245938">
    <property type="component" value="Unassembled WGS sequence"/>
</dbReference>
<evidence type="ECO:0000313" key="2">
    <source>
        <dbReference type="Proteomes" id="UP000245938"/>
    </source>
</evidence>
<reference evidence="1 2" key="1">
    <citation type="submission" date="2018-05" db="EMBL/GenBank/DDBJ databases">
        <title>Kurthia sibirica genome sequence.</title>
        <authorList>
            <person name="Maclea K.S."/>
            <person name="Goen A.E."/>
        </authorList>
    </citation>
    <scope>NUCLEOTIDE SEQUENCE [LARGE SCALE GENOMIC DNA]</scope>
    <source>
        <strain evidence="1 2">ATCC 49154</strain>
    </source>
</reference>
<organism evidence="1 2">
    <name type="scientific">Kurthia sibirica</name>
    <dbReference type="NCBI Taxonomy" id="202750"/>
    <lineage>
        <taxon>Bacteria</taxon>
        <taxon>Bacillati</taxon>
        <taxon>Bacillota</taxon>
        <taxon>Bacilli</taxon>
        <taxon>Bacillales</taxon>
        <taxon>Caryophanaceae</taxon>
        <taxon>Kurthia</taxon>
    </lineage>
</organism>
<name>A0A2U3APR1_9BACL</name>
<gene>
    <name evidence="1" type="ORF">DEX24_03690</name>
</gene>
<protein>
    <recommendedName>
        <fullName evidence="3">DUF4272 domain-containing protein</fullName>
    </recommendedName>
</protein>
<sequence>MANQYKVYTKKIIDEPIVTGNGNNMAVITAITLLPGKLKQIAEESSSSFSKRIGVIPMAYFTLYASRDQSVAIDKILTKAMLPYEVIQQEDHFIIVKKGFIKKKPIARIQLKERLENEGANQFTNGFVGYIIAEVAGDQVVKDNLVRQASHTTTIISFDIMEQYIEEFWGSFIETTSMIGGLILLPSSIILDGSGEELVDENNKIMAKKFTATITKQQVAYETTIEATIENQGRRQASQVKLSANKIPYIDALPLLPDSKMVQRRSTVDVAKRASIIIIMIQFVRELLDDEEKTAITTAKRMSEVFLNRYGVKMNLTNDEQLFLEKDHFDNQELINRMWLYEAAWVMLWSIGLLSELKEPTEICDVDALLQLITDNTNVSEIVAEAQPVTTTELLDRMDENYLYHWSCIENRMNGIEAPADLDEGVIMERQRAFNWLIALHDEPWDDITLNA</sequence>
<comment type="caution">
    <text evidence="1">The sequence shown here is derived from an EMBL/GenBank/DDBJ whole genome shotgun (WGS) entry which is preliminary data.</text>
</comment>
<keyword evidence="2" id="KW-1185">Reference proteome</keyword>
<evidence type="ECO:0000313" key="1">
    <source>
        <dbReference type="EMBL" id="PWI26445.1"/>
    </source>
</evidence>